<feature type="binding site" evidence="5">
    <location>
        <position position="212"/>
    </location>
    <ligand>
        <name>FAD</name>
        <dbReference type="ChEBI" id="CHEBI:57692"/>
    </ligand>
</feature>
<dbReference type="GO" id="GO:0006139">
    <property type="term" value="P:nucleobase-containing compound metabolic process"/>
    <property type="evidence" value="ECO:0007669"/>
    <property type="project" value="UniProtKB-ARBA"/>
</dbReference>
<feature type="binding site" evidence="5">
    <location>
        <begin position="224"/>
        <end position="228"/>
    </location>
    <ligand>
        <name>FAD</name>
        <dbReference type="ChEBI" id="CHEBI:57692"/>
    </ligand>
</feature>
<dbReference type="PANTHER" id="PTHR11455:SF9">
    <property type="entry name" value="CRYPTOCHROME CIRCADIAN CLOCK 5 ISOFORM X1"/>
    <property type="match status" value="1"/>
</dbReference>
<feature type="domain" description="Photolyase/cryptochrome alpha/beta" evidence="8">
    <location>
        <begin position="1"/>
        <end position="129"/>
    </location>
</feature>
<gene>
    <name evidence="9" type="ORF">DIT68_10240</name>
</gene>
<dbReference type="Pfam" id="PF00875">
    <property type="entry name" value="DNA_photolyase"/>
    <property type="match status" value="1"/>
</dbReference>
<dbReference type="SUPFAM" id="SSF52425">
    <property type="entry name" value="Cryptochrome/photolyase, N-terminal domain"/>
    <property type="match status" value="1"/>
</dbReference>
<feature type="site" description="Electron transfer via tryptophanyl radical" evidence="6">
    <location>
        <position position="285"/>
    </location>
</feature>
<dbReference type="RefSeq" id="WP_109359709.1">
    <property type="nucleotide sequence ID" value="NZ_QFRJ01000007.1"/>
</dbReference>
<dbReference type="Proteomes" id="UP000245370">
    <property type="component" value="Unassembled WGS sequence"/>
</dbReference>
<dbReference type="PANTHER" id="PTHR11455">
    <property type="entry name" value="CRYPTOCHROME"/>
    <property type="match status" value="1"/>
</dbReference>
<sequence length="429" mass="50983">MTIFWHRRDLRTNDNAGLFAALRKEKEVQPIFIFDKNILNELKSEDQRVLYIYKHIQKIKKQYKEHGSDLLVYYGEPKEIFKQLIAEHKISSVYTNRDYEPYAKTRDEEIAHLLEEQDIKFRTLKDHVIFERNEVVKGDGTPYRVFTPYMKQWKKELSDFHLKTYPTEKYFENLKQSKEASTLISLKEMGFSDEQTQDFPSIEASDKIIKDYENTRDIPAIRGTTRMSLHLRFGTISIRELCQQGRKNEKYFNELIWRDFYQMILDHFPKSADQSFKPQYDNIPWENNEAHLKAWKEGKTGYPIVDAGMRELNATGFMHNRVRMVVASFLTKHLMTDWRLGEAYFAEKLLDYEMASNVGGWQWAASSGVDAQPYFRVFNPTSQHKKFDPNDKYIKKWVPEYGTDKYPDPIVEHKKARQHAIDTYKEALN</sequence>
<dbReference type="EMBL" id="QFRJ01000007">
    <property type="protein sequence ID" value="PWH85308.1"/>
    <property type="molecule type" value="Genomic_DNA"/>
</dbReference>
<dbReference type="PROSITE" id="PS00691">
    <property type="entry name" value="DNA_PHOTOLYASES_1_2"/>
    <property type="match status" value="1"/>
</dbReference>
<protein>
    <submittedName>
        <fullName evidence="9">Deoxyribodipyrimidine photolyase</fullName>
    </submittedName>
</protein>
<dbReference type="InterPro" id="IPR036134">
    <property type="entry name" value="Crypto/Photolyase_FAD-like_sf"/>
</dbReference>
<reference evidence="9 10" key="1">
    <citation type="submission" date="2018-05" db="EMBL/GenBank/DDBJ databases">
        <title>Brumimicrobium oceani sp. nov., isolated from coastal sediment.</title>
        <authorList>
            <person name="Kou Y."/>
        </authorList>
    </citation>
    <scope>NUCLEOTIDE SEQUENCE [LARGE SCALE GENOMIC DNA]</scope>
    <source>
        <strain evidence="9 10">C305</strain>
    </source>
</reference>
<comment type="similarity">
    <text evidence="7">Belongs to the DNA photolyase family.</text>
</comment>
<dbReference type="InterPro" id="IPR002081">
    <property type="entry name" value="Cryptochrome/DNA_photolyase_1"/>
</dbReference>
<evidence type="ECO:0000256" key="1">
    <source>
        <dbReference type="ARBA" id="ARBA00001932"/>
    </source>
</evidence>
<dbReference type="InterPro" id="IPR014729">
    <property type="entry name" value="Rossmann-like_a/b/a_fold"/>
</dbReference>
<keyword evidence="10" id="KW-1185">Reference proteome</keyword>
<keyword evidence="3 5" id="KW-0274">FAD</keyword>
<evidence type="ECO:0000256" key="2">
    <source>
        <dbReference type="ARBA" id="ARBA00022630"/>
    </source>
</evidence>
<dbReference type="InterPro" id="IPR018394">
    <property type="entry name" value="DNA_photolyase_1_CS_C"/>
</dbReference>
<evidence type="ECO:0000256" key="4">
    <source>
        <dbReference type="ARBA" id="ARBA00022991"/>
    </source>
</evidence>
<dbReference type="PRINTS" id="PR00147">
    <property type="entry name" value="DNAPHOTLYASE"/>
</dbReference>
<evidence type="ECO:0000313" key="10">
    <source>
        <dbReference type="Proteomes" id="UP000245370"/>
    </source>
</evidence>
<comment type="caution">
    <text evidence="9">The sequence shown here is derived from an EMBL/GenBank/DDBJ whole genome shotgun (WGS) entry which is preliminary data.</text>
</comment>
<dbReference type="PROSITE" id="PS51645">
    <property type="entry name" value="PHR_CRY_ALPHA_BETA"/>
    <property type="match status" value="1"/>
</dbReference>
<feature type="site" description="Electron transfer via tryptophanyl radical" evidence="6">
    <location>
        <position position="361"/>
    </location>
</feature>
<evidence type="ECO:0000256" key="3">
    <source>
        <dbReference type="ARBA" id="ARBA00022827"/>
    </source>
</evidence>
<dbReference type="OrthoDB" id="9772484at2"/>
<organism evidence="9 10">
    <name type="scientific">Brumimicrobium oceani</name>
    <dbReference type="NCBI Taxonomy" id="2100725"/>
    <lineage>
        <taxon>Bacteria</taxon>
        <taxon>Pseudomonadati</taxon>
        <taxon>Bacteroidota</taxon>
        <taxon>Flavobacteriia</taxon>
        <taxon>Flavobacteriales</taxon>
        <taxon>Crocinitomicaceae</taxon>
        <taxon>Brumimicrobium</taxon>
    </lineage>
</organism>
<evidence type="ECO:0000259" key="8">
    <source>
        <dbReference type="PROSITE" id="PS51645"/>
    </source>
</evidence>
<dbReference type="GO" id="GO:0003677">
    <property type="term" value="F:DNA binding"/>
    <property type="evidence" value="ECO:0007669"/>
    <property type="project" value="TreeGrafter"/>
</dbReference>
<dbReference type="InterPro" id="IPR036155">
    <property type="entry name" value="Crypto/Photolyase_N_sf"/>
</dbReference>
<name>A0A2U2XC03_9FLAO</name>
<evidence type="ECO:0000256" key="6">
    <source>
        <dbReference type="PIRSR" id="PIRSR602081-2"/>
    </source>
</evidence>
<keyword evidence="4 7" id="KW-0157">Chromophore</keyword>
<dbReference type="Gene3D" id="1.25.40.80">
    <property type="match status" value="1"/>
</dbReference>
<dbReference type="InterPro" id="IPR005101">
    <property type="entry name" value="Cryptochr/Photolyase_FAD-bd"/>
</dbReference>
<dbReference type="InterPro" id="IPR006050">
    <property type="entry name" value="DNA_photolyase_N"/>
</dbReference>
<evidence type="ECO:0000256" key="5">
    <source>
        <dbReference type="PIRSR" id="PIRSR602081-1"/>
    </source>
</evidence>
<dbReference type="AlphaFoldDB" id="A0A2U2XC03"/>
<dbReference type="GO" id="GO:0071949">
    <property type="term" value="F:FAD binding"/>
    <property type="evidence" value="ECO:0007669"/>
    <property type="project" value="TreeGrafter"/>
</dbReference>
<comment type="cofactor">
    <cofactor evidence="1">
        <name>(6R)-5,10-methylene-5,6,7,8-tetrahydrofolate</name>
        <dbReference type="ChEBI" id="CHEBI:15636"/>
    </cofactor>
</comment>
<feature type="binding site" evidence="5">
    <location>
        <position position="251"/>
    </location>
    <ligand>
        <name>FAD</name>
        <dbReference type="ChEBI" id="CHEBI:57692"/>
    </ligand>
</feature>
<keyword evidence="2 5" id="KW-0285">Flavoprotein</keyword>
<dbReference type="Pfam" id="PF03441">
    <property type="entry name" value="FAD_binding_7"/>
    <property type="match status" value="1"/>
</dbReference>
<dbReference type="Gene3D" id="3.40.50.620">
    <property type="entry name" value="HUPs"/>
    <property type="match status" value="1"/>
</dbReference>
<reference evidence="9 10" key="2">
    <citation type="submission" date="2018-05" db="EMBL/GenBank/DDBJ databases">
        <authorList>
            <person name="Lanie J.A."/>
            <person name="Ng W.-L."/>
            <person name="Kazmierczak K.M."/>
            <person name="Andrzejewski T.M."/>
            <person name="Davidsen T.M."/>
            <person name="Wayne K.J."/>
            <person name="Tettelin H."/>
            <person name="Glass J.I."/>
            <person name="Rusch D."/>
            <person name="Podicherti R."/>
            <person name="Tsui H.-C.T."/>
            <person name="Winkler M.E."/>
        </authorList>
    </citation>
    <scope>NUCLEOTIDE SEQUENCE [LARGE SCALE GENOMIC DNA]</scope>
    <source>
        <strain evidence="9 10">C305</strain>
    </source>
</reference>
<keyword evidence="9" id="KW-0456">Lyase</keyword>
<accession>A0A2U2XC03</accession>
<dbReference type="GO" id="GO:0009416">
    <property type="term" value="P:response to light stimulus"/>
    <property type="evidence" value="ECO:0007669"/>
    <property type="project" value="TreeGrafter"/>
</dbReference>
<comment type="cofactor">
    <cofactor evidence="5">
        <name>FAD</name>
        <dbReference type="ChEBI" id="CHEBI:57692"/>
    </cofactor>
    <text evidence="5">Binds 1 FAD per subunit.</text>
</comment>
<dbReference type="SUPFAM" id="SSF48173">
    <property type="entry name" value="Cryptochrome/photolyase FAD-binding domain"/>
    <property type="match status" value="1"/>
</dbReference>
<dbReference type="PROSITE" id="PS00394">
    <property type="entry name" value="DNA_PHOTOLYASES_1_1"/>
    <property type="match status" value="1"/>
</dbReference>
<feature type="site" description="Electron transfer via tryptophanyl radical" evidence="6">
    <location>
        <position position="338"/>
    </location>
</feature>
<evidence type="ECO:0000256" key="7">
    <source>
        <dbReference type="RuleBase" id="RU004182"/>
    </source>
</evidence>
<dbReference type="GO" id="GO:0006950">
    <property type="term" value="P:response to stress"/>
    <property type="evidence" value="ECO:0007669"/>
    <property type="project" value="UniProtKB-ARBA"/>
</dbReference>
<proteinExistence type="inferred from homology"/>
<evidence type="ECO:0000313" key="9">
    <source>
        <dbReference type="EMBL" id="PWH85308.1"/>
    </source>
</evidence>
<feature type="binding site" evidence="5">
    <location>
        <begin position="254"/>
        <end position="261"/>
    </location>
    <ligand>
        <name>FAD</name>
        <dbReference type="ChEBI" id="CHEBI:57692"/>
    </ligand>
</feature>
<dbReference type="Gene3D" id="1.10.579.10">
    <property type="entry name" value="DNA Cyclobutane Dipyrimidine Photolyase, subunit A, domain 3"/>
    <property type="match status" value="1"/>
</dbReference>
<dbReference type="GO" id="GO:0003904">
    <property type="term" value="F:deoxyribodipyrimidine photo-lyase activity"/>
    <property type="evidence" value="ECO:0007669"/>
    <property type="project" value="TreeGrafter"/>
</dbReference>